<dbReference type="EMBL" id="JAGDFM010000162">
    <property type="protein sequence ID" value="KAG7383932.1"/>
    <property type="molecule type" value="Genomic_DNA"/>
</dbReference>
<evidence type="ECO:0008006" key="3">
    <source>
        <dbReference type="Google" id="ProtNLM"/>
    </source>
</evidence>
<reference evidence="1" key="1">
    <citation type="submission" date="2021-02" db="EMBL/GenBank/DDBJ databases">
        <authorList>
            <person name="Palmer J.M."/>
        </authorList>
    </citation>
    <scope>NUCLEOTIDE SEQUENCE</scope>
    <source>
        <strain evidence="1">SCRP734</strain>
    </source>
</reference>
<dbReference type="AlphaFoldDB" id="A0A8T1VRC4"/>
<accession>A0A8T1VRC4</accession>
<sequence>MMKKTEISPQCRSLQLNMMLVRGLSPARVLEKLEVVRMTDKNFNNFARYNAKNLDKYASKKPDLPRLQKMPSYCRSSRIGYIQLYLKEADNVIILPMLERWVGQKILPSQVKYNLHEIGVTDTTKYVEWYMRNGGDDVVMAKLQKWFNEDAPKLETIGVTDTAKYVDWYGNVLVMGMLRRWVDRGLTPPQIVSRLQQLGVPNIETYAQKYRSLWRKRQAELSRNIN</sequence>
<gene>
    <name evidence="1" type="ORF">PHYPSEUDO_003184</name>
</gene>
<organism evidence="1 2">
    <name type="scientific">Phytophthora pseudosyringae</name>
    <dbReference type="NCBI Taxonomy" id="221518"/>
    <lineage>
        <taxon>Eukaryota</taxon>
        <taxon>Sar</taxon>
        <taxon>Stramenopiles</taxon>
        <taxon>Oomycota</taxon>
        <taxon>Peronosporomycetes</taxon>
        <taxon>Peronosporales</taxon>
        <taxon>Peronosporaceae</taxon>
        <taxon>Phytophthora</taxon>
    </lineage>
</organism>
<dbReference type="Proteomes" id="UP000694044">
    <property type="component" value="Unassembled WGS sequence"/>
</dbReference>
<name>A0A8T1VRC4_9STRA</name>
<keyword evidence="2" id="KW-1185">Reference proteome</keyword>
<proteinExistence type="predicted"/>
<comment type="caution">
    <text evidence="1">The sequence shown here is derived from an EMBL/GenBank/DDBJ whole genome shotgun (WGS) entry which is preliminary data.</text>
</comment>
<dbReference type="OrthoDB" id="110931at2759"/>
<protein>
    <recommendedName>
        <fullName evidence="3">RxLR effector protein</fullName>
    </recommendedName>
</protein>
<evidence type="ECO:0000313" key="2">
    <source>
        <dbReference type="Proteomes" id="UP000694044"/>
    </source>
</evidence>
<evidence type="ECO:0000313" key="1">
    <source>
        <dbReference type="EMBL" id="KAG7383932.1"/>
    </source>
</evidence>